<evidence type="ECO:0000256" key="1">
    <source>
        <dbReference type="SAM" id="MobiDB-lite"/>
    </source>
</evidence>
<dbReference type="Pfam" id="PF25546">
    <property type="entry name" value="DUF7925"/>
    <property type="match status" value="1"/>
</dbReference>
<dbReference type="EMBL" id="FOEP01000005">
    <property type="protein sequence ID" value="SEQ23882.1"/>
    <property type="molecule type" value="Genomic_DNA"/>
</dbReference>
<dbReference type="GO" id="GO:0004180">
    <property type="term" value="F:carboxypeptidase activity"/>
    <property type="evidence" value="ECO:0007669"/>
    <property type="project" value="UniProtKB-KW"/>
</dbReference>
<accession>A0A1H9EE93</accession>
<dbReference type="RefSeq" id="WP_139246406.1">
    <property type="nucleotide sequence ID" value="NZ_FOEP01000005.1"/>
</dbReference>
<dbReference type="Pfam" id="PF13620">
    <property type="entry name" value="CarboxypepD_reg"/>
    <property type="match status" value="1"/>
</dbReference>
<feature type="compositionally biased region" description="Low complexity" evidence="1">
    <location>
        <begin position="893"/>
        <end position="904"/>
    </location>
</feature>
<dbReference type="Gene3D" id="2.40.128.130">
    <property type="entry name" value="Autotransporter beta-domain"/>
    <property type="match status" value="1"/>
</dbReference>
<dbReference type="NCBIfam" id="TIGR01451">
    <property type="entry name" value="B_ant_repeat"/>
    <property type="match status" value="1"/>
</dbReference>
<feature type="region of interest" description="Disordered" evidence="1">
    <location>
        <begin position="890"/>
        <end position="916"/>
    </location>
</feature>
<proteinExistence type="predicted"/>
<dbReference type="STRING" id="657014.SAMN04488092_10515"/>
<sequence length="1911" mass="205606">MFRMFRSFAALTSRLFLVEIILLIFFATLAAAAPVASGTRIVNIAITTYFNEALGITETVQSNQVEATVVAVPGIEVTGYSELWLSRGAQDQHYFSIENIGNIPIQARVAIDAAGEDGLLRRPRLIQDANGNGLEDAGEPELVADQMITLAMGQTMQLIYGFGVVSDAQAGKTATSVLRLSPVLANPSAAILGNLAASGIVRTVEGGFEINKSVARRKVAQGEELTYTLRLRNNSEADIAAYDSINGDALLIDGQASTGILVLDSVPLNTRFAAPRDAGGLDAVYHLRGTAPQHYTTRVPADLSSVDAVGFFWDGDYPVGQSSDLSFDVLLPQNLGDVTVRNIGWAYFMRAGETERAESNEVVLAYTSATEATLSFVDPSNRTTAAFGQLGTDTGLLVTAGGCNASNAIDSVQVTVWSLFTGDTEVVTATETGPNTGIFVSGPLPLTRMGTEVSGDGVIASDEGDTLQAMADCAGISLIADIPVNPGNFVFNSVTNAPVGNANVLLLSATGATVASATTDARGFFSLGSVPAGDYRLNVDPPEGFAFASVRKTFDTYNRSVVVGSAYGQTFSHPGGLFYRTDIPVDPAYGVPVALEKSADKASVMTSEPVVYTLTAHNNMDQALMAAQILDRPPFGAEMIAGSVTLDGQSWPDPTRDSDGDFLFDLGMLRPLETKVLTYVLRYSPAAREGRNYNTAVLSGRQAGTGQPRVSNSVSTYVKLDNSGGVFSREGTIIGSVFMDCNGNGLRDGAEEPGVPGVKIATQEGLIVVTDVDGKYSLFGLRPKSHVLGLTSRTLPEGTRAVATRTTDMRLGGTRLVDLKRGELRDEHFALEGCSAAVFDEIAARVEIFESRDDNSSLLLSDLPIQTSRPDTRSVRSEAGIATSSQIRSGSVAAKAAGATPAPGLEGKARSNSQTTEPLENLIRDLKPQIGFIGLPENGKIRRNTLTVRLKGPADLELALSLNGTEVSSSRIGERSVWARGNVQAMEFVAVKLRAGENTLIVTGKDQFGVERARHAVTLAAPGEPARIEIIAPKSAPASAGTIVPVVVRVLDGSGTPVLASGTVTLRANRAEWDVTDIRPDQVGLQAFIDNGEATFGLIAPQITGRDLIEVKSAFGSASHNIAFTADLDERIMVGVIEGAVALHGRGDLIENDRISPFEDTATGLRGEVYLKGRIKGDALLTLRYSSDRDTEDRLFRDIRGDEYYPVYGDNSERGFDAQSSSNLYVKVEKGSSYVLYGDIAIEPESDVFELGGYSRVATGAKAGWQSDRVSVTIFAAQTTDGQRVVEISGRGVSGPYDLDLTGFREGSDRVEILVRDRDTGDILSEQPQRRMTDYVLDYFRNALIFNSEVPQADRDGNPISIRVTYEATAESGDRYWLYGGEVNVQVNDNTRIGVRAVHADAQKMSDERERVHAAYVQARLNARTTLEVEAAQAENGEGQTGSAIRLLMIHEGKKSRLSIEAVHTGRYFAPTGSPTRPGTDRISLDYRLDMKNGTRLTAEADYIADRIAGSEILHAGVALEKQLGDHARTQVGLEIDHDLNDPDNIVVRARQGVDWTTASAPNLTFHLETRQVVSGSGESSLTLGMDHQISPRVALSGEAEFSIGDGTDELKRLRVGLDYQIAEWLEGRSEFITDDDARLIQGVRADWEVNEQLSLNMGLEHSQALDSDHDSLTSLSMGAKWNSKDESWIGQADLDQTFEKTGDTLYANLGVAGRISPDVTFLARNRYARDARGDGDVRVRHRARLGLSYRPSDDPRMAVLAWYEHRLDKGAARSVSHMWSVDGSYQASERLSLNAKYAGHYQRTGLAGGTTDATLTQLLQGGLTYDFADNRARLGLNAMRFWDDRGTATNAIGAELGLVLNKGSLLSIGYNKSSGRRPSDTTLYQEGVFLRIRLLLDDSLWGRLQGFGSD</sequence>
<evidence type="ECO:0000313" key="4">
    <source>
        <dbReference type="Proteomes" id="UP000198634"/>
    </source>
</evidence>
<keyword evidence="3" id="KW-0645">Protease</keyword>
<dbReference type="SUPFAM" id="SSF49478">
    <property type="entry name" value="Cna protein B-type domain"/>
    <property type="match status" value="1"/>
</dbReference>
<organism evidence="3 4">
    <name type="scientific">Thalassovita taeanensis</name>
    <dbReference type="NCBI Taxonomy" id="657014"/>
    <lineage>
        <taxon>Bacteria</taxon>
        <taxon>Pseudomonadati</taxon>
        <taxon>Pseudomonadota</taxon>
        <taxon>Alphaproteobacteria</taxon>
        <taxon>Rhodobacterales</taxon>
        <taxon>Roseobacteraceae</taxon>
        <taxon>Thalassovita</taxon>
    </lineage>
</organism>
<dbReference type="InterPro" id="IPR057685">
    <property type="entry name" value="DUF7925"/>
</dbReference>
<protein>
    <submittedName>
        <fullName evidence="3">Carboxypeptidase regulatory-like domain-containing protein</fullName>
    </submittedName>
</protein>
<dbReference type="InterPro" id="IPR047589">
    <property type="entry name" value="DUF11_rpt"/>
</dbReference>
<feature type="domain" description="DUF7925" evidence="2">
    <location>
        <begin position="218"/>
        <end position="347"/>
    </location>
</feature>
<gene>
    <name evidence="3" type="ORF">SAMN04488092_10515</name>
</gene>
<keyword evidence="3" id="KW-0378">Hydrolase</keyword>
<reference evidence="3 4" key="1">
    <citation type="submission" date="2016-10" db="EMBL/GenBank/DDBJ databases">
        <authorList>
            <person name="de Groot N.N."/>
        </authorList>
    </citation>
    <scope>NUCLEOTIDE SEQUENCE [LARGE SCALE GENOMIC DNA]</scope>
    <source>
        <strain evidence="3 4">DSM 22007</strain>
    </source>
</reference>
<evidence type="ECO:0000313" key="3">
    <source>
        <dbReference type="EMBL" id="SEQ23882.1"/>
    </source>
</evidence>
<evidence type="ECO:0000259" key="2">
    <source>
        <dbReference type="Pfam" id="PF25546"/>
    </source>
</evidence>
<dbReference type="Proteomes" id="UP000198634">
    <property type="component" value="Unassembled WGS sequence"/>
</dbReference>
<dbReference type="InterPro" id="IPR013783">
    <property type="entry name" value="Ig-like_fold"/>
</dbReference>
<dbReference type="InterPro" id="IPR036709">
    <property type="entry name" value="Autotransporte_beta_dom_sf"/>
</dbReference>
<dbReference type="SUPFAM" id="SSF56935">
    <property type="entry name" value="Porins"/>
    <property type="match status" value="1"/>
</dbReference>
<keyword evidence="3" id="KW-0121">Carboxypeptidase</keyword>
<name>A0A1H9EE93_9RHOB</name>
<dbReference type="Gene3D" id="2.60.40.10">
    <property type="entry name" value="Immunoglobulins"/>
    <property type="match status" value="2"/>
</dbReference>
<keyword evidence="4" id="KW-1185">Reference proteome</keyword>
<dbReference type="SUPFAM" id="SSF117074">
    <property type="entry name" value="Hypothetical protein PA1324"/>
    <property type="match status" value="1"/>
</dbReference>
<dbReference type="OrthoDB" id="9773411at2"/>